<reference evidence="1" key="1">
    <citation type="submission" date="2021-01" db="EMBL/GenBank/DDBJ databases">
        <authorList>
            <person name="Kaushik A."/>
        </authorList>
    </citation>
    <scope>NUCLEOTIDE SEQUENCE</scope>
    <source>
        <strain evidence="1">AG1-1C</strain>
    </source>
</reference>
<evidence type="ECO:0000313" key="2">
    <source>
        <dbReference type="Proteomes" id="UP000663846"/>
    </source>
</evidence>
<gene>
    <name evidence="1" type="ORF">RDB_LOCUS169767</name>
</gene>
<name>A0A8H3BWD1_9AGAM</name>
<dbReference type="EMBL" id="CAJMWS010000890">
    <property type="protein sequence ID" value="CAE6467601.1"/>
    <property type="molecule type" value="Genomic_DNA"/>
</dbReference>
<sequence length="133" mass="15199">MSHLGTRVHRYHRFALQTERLFKLVGALDVIFRDANAPLLEEFILENGGFPMGLKKWADTNFLSRNPVLQKLESLEMTGGDEQALKFLDLLTLPAPERFSARLIFSGRINDEDTIKSLFEHSGVGSFSYKRRT</sequence>
<proteinExistence type="predicted"/>
<organism evidence="1 2">
    <name type="scientific">Rhizoctonia solani</name>
    <dbReference type="NCBI Taxonomy" id="456999"/>
    <lineage>
        <taxon>Eukaryota</taxon>
        <taxon>Fungi</taxon>
        <taxon>Dikarya</taxon>
        <taxon>Basidiomycota</taxon>
        <taxon>Agaricomycotina</taxon>
        <taxon>Agaricomycetes</taxon>
        <taxon>Cantharellales</taxon>
        <taxon>Ceratobasidiaceae</taxon>
        <taxon>Rhizoctonia</taxon>
    </lineage>
</organism>
<comment type="caution">
    <text evidence="1">The sequence shown here is derived from an EMBL/GenBank/DDBJ whole genome shotgun (WGS) entry which is preliminary data.</text>
</comment>
<dbReference type="Proteomes" id="UP000663846">
    <property type="component" value="Unassembled WGS sequence"/>
</dbReference>
<protein>
    <submittedName>
        <fullName evidence="1">Uncharacterized protein</fullName>
    </submittedName>
</protein>
<dbReference type="AlphaFoldDB" id="A0A8H3BWD1"/>
<accession>A0A8H3BWD1</accession>
<evidence type="ECO:0000313" key="1">
    <source>
        <dbReference type="EMBL" id="CAE6467601.1"/>
    </source>
</evidence>